<reference evidence="2" key="1">
    <citation type="submission" date="2019-04" db="EMBL/GenBank/DDBJ databases">
        <authorList>
            <person name="Alioto T."/>
            <person name="Alioto T."/>
        </authorList>
    </citation>
    <scope>NUCLEOTIDE SEQUENCE [LARGE SCALE GENOMIC DNA]</scope>
</reference>
<protein>
    <recommendedName>
        <fullName evidence="1">SMCHD1 Ig-like domain-containing protein</fullName>
    </recommendedName>
</protein>
<dbReference type="Proteomes" id="UP000335636">
    <property type="component" value="Unassembled WGS sequence"/>
</dbReference>
<organism evidence="2 3">
    <name type="scientific">Marmota monax</name>
    <name type="common">Woodchuck</name>
    <dbReference type="NCBI Taxonomy" id="9995"/>
    <lineage>
        <taxon>Eukaryota</taxon>
        <taxon>Metazoa</taxon>
        <taxon>Chordata</taxon>
        <taxon>Craniata</taxon>
        <taxon>Vertebrata</taxon>
        <taxon>Euteleostomi</taxon>
        <taxon>Mammalia</taxon>
        <taxon>Eutheria</taxon>
        <taxon>Euarchontoglires</taxon>
        <taxon>Glires</taxon>
        <taxon>Rodentia</taxon>
        <taxon>Sciuromorpha</taxon>
        <taxon>Sciuridae</taxon>
        <taxon>Xerinae</taxon>
        <taxon>Marmotini</taxon>
        <taxon>Marmota</taxon>
    </lineage>
</organism>
<evidence type="ECO:0000313" key="3">
    <source>
        <dbReference type="Proteomes" id="UP000335636"/>
    </source>
</evidence>
<accession>A0A5E4BP44</accession>
<sequence>MENIQKLGNYTLKLQVVLNESNADTYAGRPLPSKAIKFSVK</sequence>
<evidence type="ECO:0000259" key="1">
    <source>
        <dbReference type="Pfam" id="PF26194"/>
    </source>
</evidence>
<feature type="non-terminal residue" evidence="2">
    <location>
        <position position="41"/>
    </location>
</feature>
<comment type="caution">
    <text evidence="2">The sequence shown here is derived from an EMBL/GenBank/DDBJ whole genome shotgun (WGS) entry which is preliminary data.</text>
</comment>
<dbReference type="InterPro" id="IPR058611">
    <property type="entry name" value="Ig_SMCHD1_1st"/>
</dbReference>
<proteinExistence type="predicted"/>
<feature type="domain" description="SMCHD1 Ig-like" evidence="1">
    <location>
        <begin position="1"/>
        <end position="41"/>
    </location>
</feature>
<name>A0A5E4BP44_MARMO</name>
<dbReference type="EMBL" id="CABDUW010000561">
    <property type="protein sequence ID" value="VTJ71433.1"/>
    <property type="molecule type" value="Genomic_DNA"/>
</dbReference>
<gene>
    <name evidence="2" type="ORF">MONAX_5E008060</name>
</gene>
<dbReference type="AlphaFoldDB" id="A0A5E4BP44"/>
<keyword evidence="3" id="KW-1185">Reference proteome</keyword>
<evidence type="ECO:0000313" key="2">
    <source>
        <dbReference type="EMBL" id="VTJ71433.1"/>
    </source>
</evidence>
<dbReference type="Pfam" id="PF26194">
    <property type="entry name" value="Ig_SMCHD1_1st"/>
    <property type="match status" value="1"/>
</dbReference>